<dbReference type="GO" id="GO:0003779">
    <property type="term" value="F:actin binding"/>
    <property type="evidence" value="ECO:0007669"/>
    <property type="project" value="InterPro"/>
</dbReference>
<evidence type="ECO:0008006" key="3">
    <source>
        <dbReference type="Google" id="ProtNLM"/>
    </source>
</evidence>
<feature type="compositionally biased region" description="Basic and acidic residues" evidence="1">
    <location>
        <begin position="144"/>
        <end position="160"/>
    </location>
</feature>
<dbReference type="AlphaFoldDB" id="A0A7S3YBH9"/>
<feature type="compositionally biased region" description="Basic and acidic residues" evidence="1">
    <location>
        <begin position="123"/>
        <end position="135"/>
    </location>
</feature>
<organism evidence="2">
    <name type="scientific">Lotharella globosa</name>
    <dbReference type="NCBI Taxonomy" id="91324"/>
    <lineage>
        <taxon>Eukaryota</taxon>
        <taxon>Sar</taxon>
        <taxon>Rhizaria</taxon>
        <taxon>Cercozoa</taxon>
        <taxon>Chlorarachniophyceae</taxon>
        <taxon>Lotharella</taxon>
    </lineage>
</organism>
<feature type="region of interest" description="Disordered" evidence="1">
    <location>
        <begin position="118"/>
        <end position="160"/>
    </location>
</feature>
<dbReference type="Pfam" id="PF00235">
    <property type="entry name" value="Profilin"/>
    <property type="match status" value="1"/>
</dbReference>
<gene>
    <name evidence="2" type="ORF">LGLO00237_LOCUS1995</name>
</gene>
<protein>
    <recommendedName>
        <fullName evidence="3">Profilin</fullName>
    </recommendedName>
</protein>
<sequence length="382" mass="43167">MSSSWKAFADFPSAYASAIIGPDGAVWGKKGHWNASAKENVKLTVPEEGERVSCGGQVFRMCNYIKPLPEIAWGNKGRKWFSPEQAEAERKAAVERARKKREEQKRQREIELGIVHDAIPTSKEGEKKEEADKKHGLGANLSPREVRETEDESKTKMKDPANKEVKELGSGFDKYGLPTKMPDKVRERYAGMQADDEEDEEDKSLGVWFGTKKKGRYCIVIKEVRTPQCTLAAIGPAVWRAQLISEVWEFAKRISESVQKKAWDVMIDFKSCKGAVICGRQYGEVWGTSGKWTPSQYQTKHWTDLAAMETKRGIGKFNPCGELMFMATRTDQGVYFDENNANVLIVCPVVKASILCYGNITKEQEMQEEVKRLAKEVMEQGY</sequence>
<dbReference type="InterPro" id="IPR048278">
    <property type="entry name" value="PFN"/>
</dbReference>
<dbReference type="Gene3D" id="3.30.450.30">
    <property type="entry name" value="Dynein light chain 2a, cytoplasmic"/>
    <property type="match status" value="1"/>
</dbReference>
<reference evidence="2" key="1">
    <citation type="submission" date="2021-01" db="EMBL/GenBank/DDBJ databases">
        <authorList>
            <person name="Corre E."/>
            <person name="Pelletier E."/>
            <person name="Niang G."/>
            <person name="Scheremetjew M."/>
            <person name="Finn R."/>
            <person name="Kale V."/>
            <person name="Holt S."/>
            <person name="Cochrane G."/>
            <person name="Meng A."/>
            <person name="Brown T."/>
            <person name="Cohen L."/>
        </authorList>
    </citation>
    <scope>NUCLEOTIDE SEQUENCE</scope>
    <source>
        <strain evidence="2">CCCM811</strain>
    </source>
</reference>
<proteinExistence type="predicted"/>
<evidence type="ECO:0000313" key="2">
    <source>
        <dbReference type="EMBL" id="CAE0646693.1"/>
    </source>
</evidence>
<dbReference type="EMBL" id="HBIV01002932">
    <property type="protein sequence ID" value="CAE0646693.1"/>
    <property type="molecule type" value="Transcribed_RNA"/>
</dbReference>
<evidence type="ECO:0000256" key="1">
    <source>
        <dbReference type="SAM" id="MobiDB-lite"/>
    </source>
</evidence>
<name>A0A7S3YBH9_9EUKA</name>
<accession>A0A7S3YBH9</accession>